<dbReference type="GO" id="GO:0008236">
    <property type="term" value="F:serine-type peptidase activity"/>
    <property type="evidence" value="ECO:0007669"/>
    <property type="project" value="UniProtKB-KW"/>
</dbReference>
<name>A0ABD3NI11_9STRA</name>
<dbReference type="GO" id="GO:0006508">
    <property type="term" value="P:proteolysis"/>
    <property type="evidence" value="ECO:0007669"/>
    <property type="project" value="UniProtKB-KW"/>
</dbReference>
<evidence type="ECO:0000256" key="4">
    <source>
        <dbReference type="ARBA" id="ARBA00022825"/>
    </source>
</evidence>
<dbReference type="AlphaFoldDB" id="A0ABD3NI11"/>
<comment type="similarity">
    <text evidence="1">Belongs to the peptidase S51 family.</text>
</comment>
<evidence type="ECO:0000313" key="6">
    <source>
        <dbReference type="Proteomes" id="UP001530400"/>
    </source>
</evidence>
<dbReference type="Gene3D" id="3.40.50.880">
    <property type="match status" value="2"/>
</dbReference>
<dbReference type="PANTHER" id="PTHR20842">
    <property type="entry name" value="PROTEASE S51 ALPHA-ASPARTYL DIPEPTIDASE"/>
    <property type="match status" value="1"/>
</dbReference>
<gene>
    <name evidence="5" type="ORF">ACHAWO_001897</name>
</gene>
<accession>A0ABD3NI11</accession>
<evidence type="ECO:0008006" key="7">
    <source>
        <dbReference type="Google" id="ProtNLM"/>
    </source>
</evidence>
<dbReference type="Pfam" id="PF03575">
    <property type="entry name" value="Peptidase_S51"/>
    <property type="match status" value="2"/>
</dbReference>
<dbReference type="InterPro" id="IPR029062">
    <property type="entry name" value="Class_I_gatase-like"/>
</dbReference>
<keyword evidence="3" id="KW-0378">Hydrolase</keyword>
<organism evidence="5 6">
    <name type="scientific">Cyclotella atomus</name>
    <dbReference type="NCBI Taxonomy" id="382360"/>
    <lineage>
        <taxon>Eukaryota</taxon>
        <taxon>Sar</taxon>
        <taxon>Stramenopiles</taxon>
        <taxon>Ochrophyta</taxon>
        <taxon>Bacillariophyta</taxon>
        <taxon>Coscinodiscophyceae</taxon>
        <taxon>Thalassiosirophycidae</taxon>
        <taxon>Stephanodiscales</taxon>
        <taxon>Stephanodiscaceae</taxon>
        <taxon>Cyclotella</taxon>
    </lineage>
</organism>
<dbReference type="EMBL" id="JALLPJ020001146">
    <property type="protein sequence ID" value="KAL3775630.1"/>
    <property type="molecule type" value="Genomic_DNA"/>
</dbReference>
<evidence type="ECO:0000256" key="2">
    <source>
        <dbReference type="ARBA" id="ARBA00022670"/>
    </source>
</evidence>
<dbReference type="Proteomes" id="UP001530400">
    <property type="component" value="Unassembled WGS sequence"/>
</dbReference>
<evidence type="ECO:0000313" key="5">
    <source>
        <dbReference type="EMBL" id="KAL3775630.1"/>
    </source>
</evidence>
<protein>
    <recommendedName>
        <fullName evidence="7">Cyanophycinase</fullName>
    </recommendedName>
</protein>
<keyword evidence="2" id="KW-0645">Protease</keyword>
<dbReference type="PANTHER" id="PTHR20842:SF0">
    <property type="entry name" value="ALPHA-ASPARTYL DIPEPTIDASE"/>
    <property type="match status" value="1"/>
</dbReference>
<evidence type="ECO:0000256" key="1">
    <source>
        <dbReference type="ARBA" id="ARBA00006534"/>
    </source>
</evidence>
<reference evidence="5 6" key="1">
    <citation type="submission" date="2024-10" db="EMBL/GenBank/DDBJ databases">
        <title>Updated reference genomes for cyclostephanoid diatoms.</title>
        <authorList>
            <person name="Roberts W.R."/>
            <person name="Alverson A.J."/>
        </authorList>
    </citation>
    <scope>NUCLEOTIDE SEQUENCE [LARGE SCALE GENOMIC DNA]</scope>
    <source>
        <strain evidence="5 6">AJA010-31</strain>
    </source>
</reference>
<dbReference type="SUPFAM" id="SSF52317">
    <property type="entry name" value="Class I glutamine amidotransferase-like"/>
    <property type="match status" value="2"/>
</dbReference>
<proteinExistence type="inferred from homology"/>
<comment type="caution">
    <text evidence="5">The sequence shown here is derived from an EMBL/GenBank/DDBJ whole genome shotgun (WGS) entry which is preliminary data.</text>
</comment>
<evidence type="ECO:0000256" key="3">
    <source>
        <dbReference type="ARBA" id="ARBA00022801"/>
    </source>
</evidence>
<sequence>MLLQANSSRTPYPRIVTLGSQSAFLQNEIVQRILRLTDTSSPNVLYLSSDSDIADCDEFTSIFIKNRCKVKCHHCNLNLHAYKEELESLLSETDVVICNQQDDQEHYQLLGHSLFNGGNNFVLCGVSTVMNAILNVIHPTTTNWRYCRQDTAIASSSQAIQLLQNNHTLKRVIGIDPLAAHIIIGDDSMAISGTKSDLVHIFFKDKTDHTTTIKSDPLPTSWKEPIPTDEFIEFHEPATNPHLDTLESLIDTDFVIANDAIPDVSHRRVNSASLHQKTLSEVSIEDVFPKIVAAGKPSALQLGPIFDKILELSGKELPNLLWIGTASFDRTDRFSSNTFKFREMGCDVRRLDVSDEDTVPTMKEMRELVVKWADVIMCAGGNTLHALLRWKEVGLDLLIKEASLNGAVLCGGSAGAGCWFSSLHTDSLRPDNTKNKEQVLADMDDEDLANWDYTKISALGFIDAMCVPHFDVTGTNGNARSDDAEKMLEENPTTAAIGVDENAAFVVVGDEALAISGDGKATCHVVVPVETTGEVISAPLPTTWQEPVPLDEVLEFPLPANAIPHLEALSEHVNTDFVVADGSNHSALGAGGSEIFPKIVAAGKPSALQLGPIFVKILELSGKESPNLLWIGTASFDRTDRFNSSTLRFREIGCDVRRLDVSDEEDVPTSQHMRELVVEWADVIMCAGGNTLHALIRWKDCGLDLLLKEACEKGTVLCGGSAGAGCWFSSLHTDSLRPDNTKNKEAVLDDLNDEELKDWDFARISGLGFINGMCVPHFDATGTNGRARSEDAERFLKEDPSTPAIGIDELAALVVVGNEVSAVSGDGKATCHIFLLRSVTDEVVATPLPTTIEEIKTFHSRHSCL</sequence>
<keyword evidence="4" id="KW-0720">Serine protease</keyword>
<keyword evidence="6" id="KW-1185">Reference proteome</keyword>
<dbReference type="InterPro" id="IPR005320">
    <property type="entry name" value="Peptidase_S51"/>
</dbReference>